<protein>
    <submittedName>
        <fullName evidence="2">Uncharacterized protein</fullName>
    </submittedName>
</protein>
<evidence type="ECO:0000256" key="1">
    <source>
        <dbReference type="SAM" id="MobiDB-lite"/>
    </source>
</evidence>
<organism evidence="2 3">
    <name type="scientific">Penicillium cosmopolitanum</name>
    <dbReference type="NCBI Taxonomy" id="1131564"/>
    <lineage>
        <taxon>Eukaryota</taxon>
        <taxon>Fungi</taxon>
        <taxon>Dikarya</taxon>
        <taxon>Ascomycota</taxon>
        <taxon>Pezizomycotina</taxon>
        <taxon>Eurotiomycetes</taxon>
        <taxon>Eurotiomycetidae</taxon>
        <taxon>Eurotiales</taxon>
        <taxon>Aspergillaceae</taxon>
        <taxon>Penicillium</taxon>
    </lineage>
</organism>
<evidence type="ECO:0000313" key="3">
    <source>
        <dbReference type="Proteomes" id="UP001147747"/>
    </source>
</evidence>
<dbReference type="Proteomes" id="UP001147747">
    <property type="component" value="Unassembled WGS sequence"/>
</dbReference>
<proteinExistence type="predicted"/>
<keyword evidence="3" id="KW-1185">Reference proteome</keyword>
<name>A0A9W9SE77_9EURO</name>
<dbReference type="RefSeq" id="XP_056481820.1">
    <property type="nucleotide sequence ID" value="XM_056638313.1"/>
</dbReference>
<sequence length="480" mass="54131">MAQSRHIQDLADELLSEVLYFLVPSQPGPGPGIRALNGGSYKNGVKQNGIDRRSFGFGEASDLDRFRLVCIRFMRISTPRKFSHFNLRFSKEGFRRLDELLQMQLACYVKSMTYLVRPFYQGNSWAPIFRSFAAKHAFPAKVHRRRLREQIDLVGNGTDLSHLRTAIGSFPALQQLKLLRVQDGADELLIDYLDVHSPTNGSNNSLTATHFGWEAACARAIRNLGISVLDSQRTSIRFIGPQISPEATLQLLHAPSATFAAVGHRITSLDITFHCKSDISSTMTELSDVFRNFFLEAKNLVAIHIGFLPKHPLSLTLDTIFHGIHWKTLRMLSLQGWHITAQDLNLLLRRHRAHLRALHLASISLRTGKWASVLNVLRHEMERLNRFELREIGYDADLISIGMEIIEPVPLPPQSSSAAAQWLSADELGDDGFHVSKDQERHWETWVLTGKWQKELGQVSDGYQNGHGHGDGPINTTEPD</sequence>
<dbReference type="OrthoDB" id="4179303at2759"/>
<reference evidence="2" key="2">
    <citation type="journal article" date="2023" name="IMA Fungus">
        <title>Comparative genomic study of the Penicillium genus elucidates a diverse pangenome and 15 lateral gene transfer events.</title>
        <authorList>
            <person name="Petersen C."/>
            <person name="Sorensen T."/>
            <person name="Nielsen M.R."/>
            <person name="Sondergaard T.E."/>
            <person name="Sorensen J.L."/>
            <person name="Fitzpatrick D.A."/>
            <person name="Frisvad J.C."/>
            <person name="Nielsen K.L."/>
        </authorList>
    </citation>
    <scope>NUCLEOTIDE SEQUENCE</scope>
    <source>
        <strain evidence="2">IBT 29677</strain>
    </source>
</reference>
<dbReference type="GeneID" id="81377293"/>
<comment type="caution">
    <text evidence="2">The sequence shown here is derived from an EMBL/GenBank/DDBJ whole genome shotgun (WGS) entry which is preliminary data.</text>
</comment>
<gene>
    <name evidence="2" type="ORF">N7509_013676</name>
</gene>
<feature type="region of interest" description="Disordered" evidence="1">
    <location>
        <begin position="458"/>
        <end position="480"/>
    </location>
</feature>
<reference evidence="2" key="1">
    <citation type="submission" date="2022-12" db="EMBL/GenBank/DDBJ databases">
        <authorList>
            <person name="Petersen C."/>
        </authorList>
    </citation>
    <scope>NUCLEOTIDE SEQUENCE</scope>
    <source>
        <strain evidence="2">IBT 29677</strain>
    </source>
</reference>
<dbReference type="AlphaFoldDB" id="A0A9W9SE77"/>
<dbReference type="EMBL" id="JAPZBU010000012">
    <property type="protein sequence ID" value="KAJ5376790.1"/>
    <property type="molecule type" value="Genomic_DNA"/>
</dbReference>
<evidence type="ECO:0000313" key="2">
    <source>
        <dbReference type="EMBL" id="KAJ5376790.1"/>
    </source>
</evidence>
<accession>A0A9W9SE77</accession>